<proteinExistence type="predicted"/>
<organism evidence="1 2">
    <name type="scientific">Trifolium pratense</name>
    <name type="common">Red clover</name>
    <dbReference type="NCBI Taxonomy" id="57577"/>
    <lineage>
        <taxon>Eukaryota</taxon>
        <taxon>Viridiplantae</taxon>
        <taxon>Streptophyta</taxon>
        <taxon>Embryophyta</taxon>
        <taxon>Tracheophyta</taxon>
        <taxon>Spermatophyta</taxon>
        <taxon>Magnoliopsida</taxon>
        <taxon>eudicotyledons</taxon>
        <taxon>Gunneridae</taxon>
        <taxon>Pentapetalae</taxon>
        <taxon>rosids</taxon>
        <taxon>fabids</taxon>
        <taxon>Fabales</taxon>
        <taxon>Fabaceae</taxon>
        <taxon>Papilionoideae</taxon>
        <taxon>50 kb inversion clade</taxon>
        <taxon>NPAAA clade</taxon>
        <taxon>Hologalegina</taxon>
        <taxon>IRL clade</taxon>
        <taxon>Trifolieae</taxon>
        <taxon>Trifolium</taxon>
    </lineage>
</organism>
<reference evidence="1" key="1">
    <citation type="submission" date="2023-10" db="EMBL/GenBank/DDBJ databases">
        <authorList>
            <person name="Rodriguez Cubillos JULIANA M."/>
            <person name="De Vega J."/>
        </authorList>
    </citation>
    <scope>NUCLEOTIDE SEQUENCE</scope>
</reference>
<dbReference type="Proteomes" id="UP001177021">
    <property type="component" value="Unassembled WGS sequence"/>
</dbReference>
<dbReference type="EMBL" id="CASHSV030000002">
    <property type="protein sequence ID" value="CAJ2634548.1"/>
    <property type="molecule type" value="Genomic_DNA"/>
</dbReference>
<evidence type="ECO:0000313" key="1">
    <source>
        <dbReference type="EMBL" id="CAJ2634548.1"/>
    </source>
</evidence>
<keyword evidence="2" id="KW-1185">Reference proteome</keyword>
<accession>A0ACB0IPX2</accession>
<evidence type="ECO:0000313" key="2">
    <source>
        <dbReference type="Proteomes" id="UP001177021"/>
    </source>
</evidence>
<sequence length="115" mass="12613">MSKACTYADCTSLAPGSSCSGLDTKGNVSYAFNMYYQTFDQRKDACQFNGLSVVTNIDPSPSQSSCHFGIMIDIGKHENKSTSFAAPKIGLEYIMVMLVSKTRSQLHLLVEVMRP</sequence>
<protein>
    <submittedName>
        <fullName evidence="1">Uncharacterized protein</fullName>
    </submittedName>
</protein>
<name>A0ACB0IPX2_TRIPR</name>
<comment type="caution">
    <text evidence="1">The sequence shown here is derived from an EMBL/GenBank/DDBJ whole genome shotgun (WGS) entry which is preliminary data.</text>
</comment>
<gene>
    <name evidence="1" type="ORF">MILVUS5_LOCUS5423</name>
</gene>